<evidence type="ECO:0000256" key="3">
    <source>
        <dbReference type="ARBA" id="ARBA00022989"/>
    </source>
</evidence>
<evidence type="ECO:0000313" key="6">
    <source>
        <dbReference type="EMBL" id="SCV04317.1"/>
    </source>
</evidence>
<dbReference type="Proteomes" id="UP000191024">
    <property type="component" value="Chromosome H"/>
</dbReference>
<dbReference type="PANTHER" id="PTHR28128:SF1">
    <property type="entry name" value="GOLGI APPARATUS MEMBRANE PROTEIN TVP15"/>
    <property type="match status" value="1"/>
</dbReference>
<evidence type="ECO:0000313" key="7">
    <source>
        <dbReference type="Proteomes" id="UP000191024"/>
    </source>
</evidence>
<keyword evidence="4 5" id="KW-0472">Membrane</keyword>
<dbReference type="PANTHER" id="PTHR28128">
    <property type="entry name" value="GOLGI APPARATUS MEMBRANE PROTEIN TVP15"/>
    <property type="match status" value="1"/>
</dbReference>
<feature type="transmembrane region" description="Helical" evidence="5">
    <location>
        <begin position="12"/>
        <end position="32"/>
    </location>
</feature>
<dbReference type="EMBL" id="LT598468">
    <property type="protein sequence ID" value="SCV04317.1"/>
    <property type="molecule type" value="Genomic_DNA"/>
</dbReference>
<dbReference type="GO" id="GO:0016192">
    <property type="term" value="P:vesicle-mediated transport"/>
    <property type="evidence" value="ECO:0007669"/>
    <property type="project" value="TreeGrafter"/>
</dbReference>
<dbReference type="GO" id="GO:0000139">
    <property type="term" value="C:Golgi membrane"/>
    <property type="evidence" value="ECO:0007669"/>
    <property type="project" value="TreeGrafter"/>
</dbReference>
<feature type="transmembrane region" description="Helical" evidence="5">
    <location>
        <begin position="68"/>
        <end position="88"/>
    </location>
</feature>
<reference evidence="7" key="1">
    <citation type="submission" date="2016-03" db="EMBL/GenBank/DDBJ databases">
        <authorList>
            <person name="Devillers H."/>
        </authorList>
    </citation>
    <scope>NUCLEOTIDE SEQUENCE [LARGE SCALE GENOMIC DNA]</scope>
</reference>
<dbReference type="AlphaFoldDB" id="A0A1G4KIC7"/>
<keyword evidence="3 5" id="KW-1133">Transmembrane helix</keyword>
<evidence type="ECO:0000256" key="5">
    <source>
        <dbReference type="SAM" id="Phobius"/>
    </source>
</evidence>
<sequence>MSGIPPQFFKISNIATGALIALSAFSQLTYLFKNFSAFLMALFALALSVPIVYLEFRVPPNLYRFASFYFSFIGRGLLYMLLALLVSFGGVFKILIAAIVFTMGGVFVGFQFVPTIQEPENFRAEGNSIAVGDDDDEII</sequence>
<protein>
    <submittedName>
        <fullName evidence="6">LAMI_0H15148g1_1</fullName>
    </submittedName>
</protein>
<name>A0A1G4KIC7_9SACH</name>
<organism evidence="6 7">
    <name type="scientific">Lachancea mirantina</name>
    <dbReference type="NCBI Taxonomy" id="1230905"/>
    <lineage>
        <taxon>Eukaryota</taxon>
        <taxon>Fungi</taxon>
        <taxon>Dikarya</taxon>
        <taxon>Ascomycota</taxon>
        <taxon>Saccharomycotina</taxon>
        <taxon>Saccharomycetes</taxon>
        <taxon>Saccharomycetales</taxon>
        <taxon>Saccharomycetaceae</taxon>
        <taxon>Lachancea</taxon>
    </lineage>
</organism>
<dbReference type="Pfam" id="PF08507">
    <property type="entry name" value="COPI_assoc"/>
    <property type="match status" value="1"/>
</dbReference>
<dbReference type="STRING" id="1230905.A0A1G4KIC7"/>
<evidence type="ECO:0000256" key="1">
    <source>
        <dbReference type="ARBA" id="ARBA00004141"/>
    </source>
</evidence>
<feature type="transmembrane region" description="Helical" evidence="5">
    <location>
        <begin position="94"/>
        <end position="113"/>
    </location>
</feature>
<feature type="transmembrane region" description="Helical" evidence="5">
    <location>
        <begin position="38"/>
        <end position="56"/>
    </location>
</feature>
<dbReference type="InterPro" id="IPR013714">
    <property type="entry name" value="Golgi_TVP15"/>
</dbReference>
<proteinExistence type="predicted"/>
<evidence type="ECO:0000256" key="4">
    <source>
        <dbReference type="ARBA" id="ARBA00023136"/>
    </source>
</evidence>
<keyword evidence="7" id="KW-1185">Reference proteome</keyword>
<gene>
    <name evidence="6" type="ORF">LAMI_0H15148G</name>
</gene>
<comment type="subcellular location">
    <subcellularLocation>
        <location evidence="1">Membrane</location>
        <topology evidence="1">Multi-pass membrane protein</topology>
    </subcellularLocation>
</comment>
<accession>A0A1G4KIC7</accession>
<dbReference type="OrthoDB" id="423534at2759"/>
<evidence type="ECO:0000256" key="2">
    <source>
        <dbReference type="ARBA" id="ARBA00022692"/>
    </source>
</evidence>
<keyword evidence="2 5" id="KW-0812">Transmembrane</keyword>